<keyword evidence="4" id="KW-0963">Cytoplasm</keyword>
<evidence type="ECO:0000256" key="2">
    <source>
        <dbReference type="ARBA" id="ARBA00022481"/>
    </source>
</evidence>
<dbReference type="PANTHER" id="PTHR43116">
    <property type="entry name" value="PEPTIDE CHAIN RELEASE FACTOR 2"/>
    <property type="match status" value="1"/>
</dbReference>
<evidence type="ECO:0000313" key="8">
    <source>
        <dbReference type="Proteomes" id="UP000230340"/>
    </source>
</evidence>
<reference evidence="8" key="1">
    <citation type="submission" date="2017-09" db="EMBL/GenBank/DDBJ databases">
        <title>Depth-based differentiation of microbial function through sediment-hosted aquifers and enrichment of novel symbionts in the deep terrestrial subsurface.</title>
        <authorList>
            <person name="Probst A.J."/>
            <person name="Ladd B."/>
            <person name="Jarett J.K."/>
            <person name="Geller-Mcgrath D.E."/>
            <person name="Sieber C.M.K."/>
            <person name="Emerson J.B."/>
            <person name="Anantharaman K."/>
            <person name="Thomas B.C."/>
            <person name="Malmstrom R."/>
            <person name="Stieglmeier M."/>
            <person name="Klingl A."/>
            <person name="Woyke T."/>
            <person name="Ryan C.M."/>
            <person name="Banfield J.F."/>
        </authorList>
    </citation>
    <scope>NUCLEOTIDE SEQUENCE [LARGE SCALE GENOMIC DNA]</scope>
</reference>
<evidence type="ECO:0000259" key="6">
    <source>
        <dbReference type="PROSITE" id="PS00745"/>
    </source>
</evidence>
<gene>
    <name evidence="4" type="primary">prfB</name>
    <name evidence="7" type="ORF">COT49_01895</name>
</gene>
<dbReference type="GO" id="GO:0016149">
    <property type="term" value="F:translation release factor activity, codon specific"/>
    <property type="evidence" value="ECO:0007669"/>
    <property type="project" value="UniProtKB-UniRule"/>
</dbReference>
<dbReference type="PANTHER" id="PTHR43116:SF3">
    <property type="entry name" value="CLASS I PEPTIDE CHAIN RELEASE FACTOR"/>
    <property type="match status" value="1"/>
</dbReference>
<evidence type="ECO:0000256" key="3">
    <source>
        <dbReference type="ARBA" id="ARBA00022917"/>
    </source>
</evidence>
<dbReference type="Gene3D" id="1.20.58.410">
    <property type="entry name" value="Release factor"/>
    <property type="match status" value="1"/>
</dbReference>
<dbReference type="PROSITE" id="PS00745">
    <property type="entry name" value="RF_PROK_I"/>
    <property type="match status" value="1"/>
</dbReference>
<dbReference type="InterPro" id="IPR000352">
    <property type="entry name" value="Pep_chain_release_fac_I"/>
</dbReference>
<dbReference type="Pfam" id="PF00472">
    <property type="entry name" value="RF-1"/>
    <property type="match status" value="1"/>
</dbReference>
<sequence>MIENLKEKIEALKEKTEYQKKKDEIAHINKEMEDTAFWSDPKVSGEKMKTLSILKEETEKLEELDLYLEESLEEEVIKKIKDLEILTLFSGRFDQGGVYFSIYAGQGGTEAMDWAGMLSRMYERYFTKKNWDFFKVDETTGEEAGIKSVTYQVDGRYAYGYLKNESGAHRLVRQSPFNADNLRQTSFAQIEVIPQIGKEIVLEIPESELEIDFFRASGHGGQNVNKVSTAVRLKHKPSGLVVSCQTERYQNKNREIALNMLKAKLVDLMEKEHVDEIAKVRGDFKPASWGYQIRNYVLHPYKLVKDLRTGVESTNPDAVLDGDLDIFLAKGVYL</sequence>
<dbReference type="InterPro" id="IPR045853">
    <property type="entry name" value="Pep_chain_release_fac_I_sf"/>
</dbReference>
<comment type="subcellular location">
    <subcellularLocation>
        <location evidence="4">Cytoplasm</location>
    </subcellularLocation>
</comment>
<dbReference type="NCBIfam" id="TIGR00020">
    <property type="entry name" value="prfB"/>
    <property type="match status" value="1"/>
</dbReference>
<dbReference type="InterPro" id="IPR004374">
    <property type="entry name" value="PrfB"/>
</dbReference>
<keyword evidence="3 4" id="KW-0648">Protein biosynthesis</keyword>
<name>A0A2H0XDU2_UNCKA</name>
<dbReference type="SUPFAM" id="SSF75620">
    <property type="entry name" value="Release factor"/>
    <property type="match status" value="1"/>
</dbReference>
<dbReference type="HAMAP" id="MF_00094">
    <property type="entry name" value="Rel_fac_2"/>
    <property type="match status" value="1"/>
</dbReference>
<dbReference type="InterPro" id="IPR005139">
    <property type="entry name" value="PCRF"/>
</dbReference>
<protein>
    <recommendedName>
        <fullName evidence="4 5">Peptide chain release factor 2</fullName>
        <shortName evidence="4">RF-2</shortName>
    </recommendedName>
</protein>
<comment type="caution">
    <text evidence="7">The sequence shown here is derived from an EMBL/GenBank/DDBJ whole genome shotgun (WGS) entry which is preliminary data.</text>
</comment>
<evidence type="ECO:0000313" key="7">
    <source>
        <dbReference type="EMBL" id="PIS23104.1"/>
    </source>
</evidence>
<comment type="similarity">
    <text evidence="1 4">Belongs to the prokaryotic/mitochondrial release factor family.</text>
</comment>
<proteinExistence type="inferred from homology"/>
<organism evidence="7 8">
    <name type="scientific">candidate division WWE3 bacterium CG08_land_8_20_14_0_20_40_13</name>
    <dbReference type="NCBI Taxonomy" id="1975084"/>
    <lineage>
        <taxon>Bacteria</taxon>
        <taxon>Katanobacteria</taxon>
    </lineage>
</organism>
<accession>A0A2H0XDU2</accession>
<dbReference type="SMART" id="SM00937">
    <property type="entry name" value="PCRF"/>
    <property type="match status" value="1"/>
</dbReference>
<feature type="modified residue" description="N5-methylglutamine" evidence="4">
    <location>
        <position position="222"/>
    </location>
</feature>
<dbReference type="Gene3D" id="3.30.70.1660">
    <property type="match status" value="1"/>
</dbReference>
<dbReference type="AlphaFoldDB" id="A0A2H0XDU2"/>
<dbReference type="EMBL" id="PEYT01000014">
    <property type="protein sequence ID" value="PIS23104.1"/>
    <property type="molecule type" value="Genomic_DNA"/>
</dbReference>
<dbReference type="Proteomes" id="UP000230340">
    <property type="component" value="Unassembled WGS sequence"/>
</dbReference>
<evidence type="ECO:0000256" key="5">
    <source>
        <dbReference type="NCBIfam" id="TIGR00020"/>
    </source>
</evidence>
<dbReference type="Gene3D" id="3.30.160.20">
    <property type="match status" value="1"/>
</dbReference>
<feature type="domain" description="Prokaryotic-type class I peptide chain release factors" evidence="6">
    <location>
        <begin position="215"/>
        <end position="231"/>
    </location>
</feature>
<comment type="function">
    <text evidence="4">Peptide chain release factor 2 directs the termination of translation in response to the peptide chain termination codons UGA and UAA.</text>
</comment>
<evidence type="ECO:0000256" key="4">
    <source>
        <dbReference type="HAMAP-Rule" id="MF_00094"/>
    </source>
</evidence>
<keyword evidence="2 4" id="KW-0488">Methylation</keyword>
<dbReference type="GO" id="GO:0005737">
    <property type="term" value="C:cytoplasm"/>
    <property type="evidence" value="ECO:0007669"/>
    <property type="project" value="UniProtKB-SubCell"/>
</dbReference>
<evidence type="ECO:0000256" key="1">
    <source>
        <dbReference type="ARBA" id="ARBA00010835"/>
    </source>
</evidence>
<dbReference type="Pfam" id="PF03462">
    <property type="entry name" value="PCRF"/>
    <property type="match status" value="1"/>
</dbReference>
<comment type="PTM">
    <text evidence="4">Methylated by PrmC. Methylation increases the termination efficiency of RF2.</text>
</comment>